<reference evidence="3 4" key="1">
    <citation type="submission" date="2021-05" db="EMBL/GenBank/DDBJ databases">
        <title>Culturable bacteria isolated from Daya Bay.</title>
        <authorList>
            <person name="Zheng W."/>
            <person name="Yu S."/>
            <person name="Huang Y."/>
        </authorList>
    </citation>
    <scope>NUCLEOTIDE SEQUENCE [LARGE SCALE GENOMIC DNA]</scope>
    <source>
        <strain evidence="3 4">DP4N28-5</strain>
    </source>
</reference>
<evidence type="ECO:0000259" key="2">
    <source>
        <dbReference type="PROSITE" id="PS50206"/>
    </source>
</evidence>
<dbReference type="SMART" id="SM00450">
    <property type="entry name" value="RHOD"/>
    <property type="match status" value="1"/>
</dbReference>
<accession>A0ABS6T3C7</accession>
<dbReference type="InterPro" id="IPR050229">
    <property type="entry name" value="GlpE_sulfurtransferase"/>
</dbReference>
<dbReference type="PANTHER" id="PTHR43031:SF16">
    <property type="entry name" value="OXIDOREDUCTASE"/>
    <property type="match status" value="1"/>
</dbReference>
<protein>
    <submittedName>
        <fullName evidence="3">Sulfurtransferase</fullName>
    </submittedName>
</protein>
<evidence type="ECO:0000313" key="4">
    <source>
        <dbReference type="Proteomes" id="UP000756530"/>
    </source>
</evidence>
<dbReference type="Proteomes" id="UP000756530">
    <property type="component" value="Unassembled WGS sequence"/>
</dbReference>
<sequence length="119" mass="12328">MLRSGGQPRTPGMTAKDAVEKAATGDVVVVDVRDAGELAMSGKAKGAVHIPLAVIRMQADPSSPDFNPALDQSKPIAVYCASGARSSMAAQVFQNFGFEVSNIGGLGHWQMAGGEIERA</sequence>
<organism evidence="3 4">
    <name type="scientific">Maritimibacter dapengensis</name>
    <dbReference type="NCBI Taxonomy" id="2836868"/>
    <lineage>
        <taxon>Bacteria</taxon>
        <taxon>Pseudomonadati</taxon>
        <taxon>Pseudomonadota</taxon>
        <taxon>Alphaproteobacteria</taxon>
        <taxon>Rhodobacterales</taxon>
        <taxon>Roseobacteraceae</taxon>
        <taxon>Maritimibacter</taxon>
    </lineage>
</organism>
<proteinExistence type="predicted"/>
<dbReference type="PROSITE" id="PS50206">
    <property type="entry name" value="RHODANESE_3"/>
    <property type="match status" value="1"/>
</dbReference>
<feature type="region of interest" description="Disordered" evidence="1">
    <location>
        <begin position="1"/>
        <end position="21"/>
    </location>
</feature>
<keyword evidence="4" id="KW-1185">Reference proteome</keyword>
<dbReference type="InterPro" id="IPR001763">
    <property type="entry name" value="Rhodanese-like_dom"/>
</dbReference>
<gene>
    <name evidence="3" type="ORF">KJP28_11920</name>
</gene>
<name>A0ABS6T3C7_9RHOB</name>
<dbReference type="PANTHER" id="PTHR43031">
    <property type="entry name" value="FAD-DEPENDENT OXIDOREDUCTASE"/>
    <property type="match status" value="1"/>
</dbReference>
<evidence type="ECO:0000256" key="1">
    <source>
        <dbReference type="SAM" id="MobiDB-lite"/>
    </source>
</evidence>
<dbReference type="Pfam" id="PF00581">
    <property type="entry name" value="Rhodanese"/>
    <property type="match status" value="1"/>
</dbReference>
<evidence type="ECO:0000313" key="3">
    <source>
        <dbReference type="EMBL" id="MBV7379634.1"/>
    </source>
</evidence>
<comment type="caution">
    <text evidence="3">The sequence shown here is derived from an EMBL/GenBank/DDBJ whole genome shotgun (WGS) entry which is preliminary data.</text>
</comment>
<feature type="domain" description="Rhodanese" evidence="2">
    <location>
        <begin position="23"/>
        <end position="118"/>
    </location>
</feature>
<dbReference type="EMBL" id="JAHUZE010000002">
    <property type="protein sequence ID" value="MBV7379634.1"/>
    <property type="molecule type" value="Genomic_DNA"/>
</dbReference>